<name>A0AAD2JR63_ECOLX</name>
<protein>
    <submittedName>
        <fullName evidence="1">Uncharacterized protein</fullName>
    </submittedName>
</protein>
<evidence type="ECO:0000313" key="2">
    <source>
        <dbReference type="Proteomes" id="UP001190091"/>
    </source>
</evidence>
<reference evidence="1" key="1">
    <citation type="submission" date="2023-10" db="EMBL/GenBank/DDBJ databases">
        <authorList>
            <person name="Leclercq S."/>
        </authorList>
    </citation>
    <scope>NUCLEOTIDE SEQUENCE</scope>
    <source>
        <strain evidence="1">F848</strain>
    </source>
</reference>
<dbReference type="AlphaFoldDB" id="A0AAD2JR63"/>
<gene>
    <name evidence="1" type="ORF">FGAF848_18820</name>
</gene>
<organism evidence="1 2">
    <name type="scientific">Escherichia coli</name>
    <dbReference type="NCBI Taxonomy" id="562"/>
    <lineage>
        <taxon>Bacteria</taxon>
        <taxon>Pseudomonadati</taxon>
        <taxon>Pseudomonadota</taxon>
        <taxon>Gammaproteobacteria</taxon>
        <taxon>Enterobacterales</taxon>
        <taxon>Enterobacteriaceae</taxon>
        <taxon>Escherichia</taxon>
    </lineage>
</organism>
<sequence length="48" mass="4916">MVANCAGLELPGTETGEPFGSPTQPAINRECDCANDMKKDAGASHIAP</sequence>
<comment type="caution">
    <text evidence="1">The sequence shown here is derived from an EMBL/GenBank/DDBJ whole genome shotgun (WGS) entry which is preliminary data.</text>
</comment>
<accession>A0AAD2JR63</accession>
<dbReference type="Proteomes" id="UP001190091">
    <property type="component" value="Unassembled WGS sequence"/>
</dbReference>
<evidence type="ECO:0000313" key="1">
    <source>
        <dbReference type="EMBL" id="CAK1209789.1"/>
    </source>
</evidence>
<proteinExistence type="predicted"/>
<dbReference type="EMBL" id="CAUZHL010000002">
    <property type="protein sequence ID" value="CAK1209789.1"/>
    <property type="molecule type" value="Genomic_DNA"/>
</dbReference>